<dbReference type="AlphaFoldDB" id="A0A9Q3B947"/>
<sequence length="128" mass="14411">MAGYGYSPFSTGNSRDIKITNLQNLISSRDEVINSLLQKVEALEVKSSANIHRKNSQKVEEKTTTKKSKITPSKKSTIKTKEKNPSPTNHPRKRPSASTPPIKRSPVQMVMCEVPEDFIHAKYVLFKL</sequence>
<accession>A0A9Q3B947</accession>
<dbReference type="Proteomes" id="UP000765509">
    <property type="component" value="Unassembled WGS sequence"/>
</dbReference>
<gene>
    <name evidence="2" type="ORF">O181_000771</name>
</gene>
<evidence type="ECO:0000256" key="1">
    <source>
        <dbReference type="SAM" id="MobiDB-lite"/>
    </source>
</evidence>
<proteinExistence type="predicted"/>
<keyword evidence="3" id="KW-1185">Reference proteome</keyword>
<organism evidence="2 3">
    <name type="scientific">Austropuccinia psidii MF-1</name>
    <dbReference type="NCBI Taxonomy" id="1389203"/>
    <lineage>
        <taxon>Eukaryota</taxon>
        <taxon>Fungi</taxon>
        <taxon>Dikarya</taxon>
        <taxon>Basidiomycota</taxon>
        <taxon>Pucciniomycotina</taxon>
        <taxon>Pucciniomycetes</taxon>
        <taxon>Pucciniales</taxon>
        <taxon>Sphaerophragmiaceae</taxon>
        <taxon>Austropuccinia</taxon>
    </lineage>
</organism>
<dbReference type="EMBL" id="AVOT02000097">
    <property type="protein sequence ID" value="MBW0461056.1"/>
    <property type="molecule type" value="Genomic_DNA"/>
</dbReference>
<name>A0A9Q3B947_9BASI</name>
<evidence type="ECO:0000313" key="2">
    <source>
        <dbReference type="EMBL" id="MBW0461056.1"/>
    </source>
</evidence>
<evidence type="ECO:0000313" key="3">
    <source>
        <dbReference type="Proteomes" id="UP000765509"/>
    </source>
</evidence>
<protein>
    <submittedName>
        <fullName evidence="2">Uncharacterized protein</fullName>
    </submittedName>
</protein>
<comment type="caution">
    <text evidence="2">The sequence shown here is derived from an EMBL/GenBank/DDBJ whole genome shotgun (WGS) entry which is preliminary data.</text>
</comment>
<reference evidence="2" key="1">
    <citation type="submission" date="2021-03" db="EMBL/GenBank/DDBJ databases">
        <title>Draft genome sequence of rust myrtle Austropuccinia psidii MF-1, a brazilian biotype.</title>
        <authorList>
            <person name="Quecine M.C."/>
            <person name="Pachon D.M.R."/>
            <person name="Bonatelli M.L."/>
            <person name="Correr F.H."/>
            <person name="Franceschini L.M."/>
            <person name="Leite T.F."/>
            <person name="Margarido G.R.A."/>
            <person name="Almeida C.A."/>
            <person name="Ferrarezi J.A."/>
            <person name="Labate C.A."/>
        </authorList>
    </citation>
    <scope>NUCLEOTIDE SEQUENCE</scope>
    <source>
        <strain evidence="2">MF-1</strain>
    </source>
</reference>
<feature type="region of interest" description="Disordered" evidence="1">
    <location>
        <begin position="48"/>
        <end position="107"/>
    </location>
</feature>